<dbReference type="EMBL" id="MFYX01000111">
    <property type="protein sequence ID" value="OGK02174.1"/>
    <property type="molecule type" value="Genomic_DNA"/>
</dbReference>
<dbReference type="InterPro" id="IPR046217">
    <property type="entry name" value="DUF6250"/>
</dbReference>
<accession>A0A1F7F675</accession>
<proteinExistence type="predicted"/>
<feature type="domain" description="DUF6250" evidence="1">
    <location>
        <begin position="62"/>
        <end position="239"/>
    </location>
</feature>
<dbReference type="Pfam" id="PF19763">
    <property type="entry name" value="DUF6250"/>
    <property type="match status" value="1"/>
</dbReference>
<evidence type="ECO:0000313" key="3">
    <source>
        <dbReference type="Proteomes" id="UP000179243"/>
    </source>
</evidence>
<dbReference type="AlphaFoldDB" id="A0A1F7F675"/>
<dbReference type="Gene3D" id="2.60.120.200">
    <property type="match status" value="1"/>
</dbReference>
<sequence>MPVRLQAVFGFFLLAVNVFIFSQDYVVESTIFSDDFTGVLDNWVYETAIGGTVRISNGMIDIDDNGGTTVWYKNVLYDSIAVEYSARCLSDGVNLTDLNCFLMARDRESTPALSLDSASFFNAGRTGLWDTYHSLETYYFGYGANLNTTFNLRRYYDPGNLPTEVLSIPRDGHRVIIASNNQTGLIAAGVWYHFKVVYFKGLVEVWVNNIKQFSYTEKTYDAPYNQGYFGFRTTYSVHAQFDSVRIHRLQTNPLKIHDQGMGRTNKHEIRCVPNPFHSEVRIMADDAPASTSGMNAYGWIRIFDLQGRPVGILQSSTAAISPFGAVWNAGGMPSGTYVVKAEIGKSVMTKAISLAR</sequence>
<reference evidence="2 3" key="1">
    <citation type="journal article" date="2016" name="Nat. Commun.">
        <title>Thousands of microbial genomes shed light on interconnected biogeochemical processes in an aquifer system.</title>
        <authorList>
            <person name="Anantharaman K."/>
            <person name="Brown C.T."/>
            <person name="Hug L.A."/>
            <person name="Sharon I."/>
            <person name="Castelle C.J."/>
            <person name="Probst A.J."/>
            <person name="Thomas B.C."/>
            <person name="Singh A."/>
            <person name="Wilkins M.J."/>
            <person name="Karaoz U."/>
            <person name="Brodie E.L."/>
            <person name="Williams K.H."/>
            <person name="Hubbard S.S."/>
            <person name="Banfield J.F."/>
        </authorList>
    </citation>
    <scope>NUCLEOTIDE SEQUENCE [LARGE SCALE GENOMIC DNA]</scope>
</reference>
<dbReference type="Proteomes" id="UP000179243">
    <property type="component" value="Unassembled WGS sequence"/>
</dbReference>
<comment type="caution">
    <text evidence="2">The sequence shown here is derived from an EMBL/GenBank/DDBJ whole genome shotgun (WGS) entry which is preliminary data.</text>
</comment>
<organism evidence="2 3">
    <name type="scientific">Candidatus Raymondbacteria bacterium RIFOXYD12_FULL_49_13</name>
    <dbReference type="NCBI Taxonomy" id="1817890"/>
    <lineage>
        <taxon>Bacteria</taxon>
        <taxon>Raymondiibacteriota</taxon>
    </lineage>
</organism>
<protein>
    <recommendedName>
        <fullName evidence="1">DUF6250 domain-containing protein</fullName>
    </recommendedName>
</protein>
<name>A0A1F7F675_UNCRA</name>
<evidence type="ECO:0000259" key="1">
    <source>
        <dbReference type="Pfam" id="PF19763"/>
    </source>
</evidence>
<gene>
    <name evidence="2" type="ORF">A2519_19060</name>
</gene>
<evidence type="ECO:0000313" key="2">
    <source>
        <dbReference type="EMBL" id="OGK02174.1"/>
    </source>
</evidence>